<comment type="catalytic activity">
    <reaction evidence="2">
        <text>a quinone + NADH + 5 H(+)(in) = a quinol + NAD(+) + 4 H(+)(out)</text>
        <dbReference type="Rhea" id="RHEA:57888"/>
        <dbReference type="ChEBI" id="CHEBI:15378"/>
        <dbReference type="ChEBI" id="CHEBI:24646"/>
        <dbReference type="ChEBI" id="CHEBI:57540"/>
        <dbReference type="ChEBI" id="CHEBI:57945"/>
        <dbReference type="ChEBI" id="CHEBI:132124"/>
    </reaction>
</comment>
<reference evidence="4 7" key="3">
    <citation type="submission" date="2016-07" db="EMBL/GenBank/DDBJ databases">
        <title>Draft genome of a psychrotolerant acidophile Acidithiobacillus ferrivorans strain YL15.</title>
        <authorList>
            <person name="Peng T."/>
            <person name="Ma L."/>
            <person name="Nan M."/>
            <person name="An N."/>
            <person name="Wang M."/>
            <person name="Qiu G."/>
            <person name="Zeng W."/>
        </authorList>
    </citation>
    <scope>NUCLEOTIDE SEQUENCE [LARGE SCALE GENOMIC DNA]</scope>
    <source>
        <strain evidence="4 7">YL15</strain>
    </source>
</reference>
<gene>
    <name evidence="6" type="primary">nuoJ</name>
    <name evidence="3" type="ORF">AFERRI_150030</name>
    <name evidence="6" type="ORF">AFERRI_20427</name>
    <name evidence="4" type="ORF">BBC27_09210</name>
    <name evidence="5" type="ORF">H2515_03680</name>
</gene>
<feature type="transmembrane region" description="Helical" evidence="2">
    <location>
        <begin position="143"/>
        <end position="166"/>
    </location>
</feature>
<keyword evidence="2" id="KW-0812">Transmembrane</keyword>
<keyword evidence="4" id="KW-0830">Ubiquinone</keyword>
<dbReference type="EC" id="7.1.1.-" evidence="2"/>
<reference evidence="6 8" key="4">
    <citation type="submission" date="2017-03" db="EMBL/GenBank/DDBJ databases">
        <authorList>
            <person name="Regsiter A."/>
            <person name="William W."/>
        </authorList>
    </citation>
    <scope>NUCLEOTIDE SEQUENCE [LARGE SCALE GENOMIC DNA]</scope>
    <source>
        <strain evidence="6">PRJEB5721</strain>
    </source>
</reference>
<organism evidence="3">
    <name type="scientific">Acidithiobacillus ferrivorans</name>
    <dbReference type="NCBI Taxonomy" id="160808"/>
    <lineage>
        <taxon>Bacteria</taxon>
        <taxon>Pseudomonadati</taxon>
        <taxon>Pseudomonadota</taxon>
        <taxon>Acidithiobacillia</taxon>
        <taxon>Acidithiobacillales</taxon>
        <taxon>Acidithiobacillaceae</taxon>
        <taxon>Acidithiobacillus</taxon>
    </lineage>
</organism>
<evidence type="ECO:0000313" key="5">
    <source>
        <dbReference type="EMBL" id="QQD73398.1"/>
    </source>
</evidence>
<reference evidence="5 9" key="5">
    <citation type="submission" date="2020-07" db="EMBL/GenBank/DDBJ databases">
        <title>Complete genome sequence analysis of Acidithiobacillus ferrivorans XJFY6S-08 reveals extreme environmental adaptation to alpine acid mine drainage.</title>
        <authorList>
            <person name="Yan L."/>
            <person name="Ni Y."/>
        </authorList>
    </citation>
    <scope>NUCLEOTIDE SEQUENCE [LARGE SCALE GENOMIC DNA]</scope>
    <source>
        <strain evidence="5 9">XJFY6S-08</strain>
    </source>
</reference>
<evidence type="ECO:0000313" key="6">
    <source>
        <dbReference type="EMBL" id="SMH65644.1"/>
    </source>
</evidence>
<dbReference type="NCBIfam" id="NF005164">
    <property type="entry name" value="PRK06638.1-4"/>
    <property type="match status" value="1"/>
</dbReference>
<comment type="function">
    <text evidence="2">NDH-1 shuttles electrons from NADH, via FMN and iron-sulfur (Fe-S) centers, to quinones in the respiratory chain. Couples the redox reaction to proton translocation (for every two electrons transferred, four hydrogen ions are translocated across the cytoplasmic membrane), and thus conserves the redox energy in a proton gradient.</text>
</comment>
<evidence type="ECO:0000256" key="1">
    <source>
        <dbReference type="ARBA" id="ARBA00005698"/>
    </source>
</evidence>
<dbReference type="Proteomes" id="UP000193925">
    <property type="component" value="Chromosome AFERRI"/>
</dbReference>
<reference evidence="3" key="2">
    <citation type="submission" date="2014-07" db="EMBL/GenBank/DDBJ databases">
        <title>Initial genome analysis of the psychrotolerant acidophile Acidithiobacillus ferrivorans CF27: insights into iron and sulfur oxidation pathways and into biofilm formation.</title>
        <authorList>
            <person name="Talla E."/>
            <person name="Hedrich S."/>
            <person name="Mangenot S."/>
            <person name="Ji B."/>
            <person name="Johnson D.B."/>
            <person name="Barbe V."/>
            <person name="Bonnefoy V."/>
        </authorList>
    </citation>
    <scope>NUCLEOTIDE SEQUENCE [LARGE SCALE GENOMIC DNA]</scope>
    <source>
        <strain evidence="3">CF27</strain>
    </source>
</reference>
<feature type="transmembrane region" description="Helical" evidence="2">
    <location>
        <begin position="6"/>
        <end position="25"/>
    </location>
</feature>
<dbReference type="AlphaFoldDB" id="A0A060UKN9"/>
<dbReference type="GO" id="GO:0048038">
    <property type="term" value="F:quinone binding"/>
    <property type="evidence" value="ECO:0007669"/>
    <property type="project" value="UniProtKB-UniRule"/>
</dbReference>
<dbReference type="Proteomes" id="UP000595420">
    <property type="component" value="Chromosome"/>
</dbReference>
<dbReference type="PANTHER" id="PTHR33269:SF17">
    <property type="entry name" value="NADH-UBIQUINONE OXIDOREDUCTASE CHAIN 6"/>
    <property type="match status" value="1"/>
</dbReference>
<protein>
    <recommendedName>
        <fullName evidence="2">NADH-quinone oxidoreductase subunit J</fullName>
        <ecNumber evidence="2">7.1.1.-</ecNumber>
    </recommendedName>
</protein>
<comment type="subcellular location">
    <subcellularLocation>
        <location evidence="2">Cell membrane</location>
        <topology evidence="2">Multi-pass membrane protein</topology>
    </subcellularLocation>
</comment>
<dbReference type="EMBL" id="LT841305">
    <property type="protein sequence ID" value="SMH65644.1"/>
    <property type="molecule type" value="Genomic_DNA"/>
</dbReference>
<dbReference type="EMBL" id="CP059488">
    <property type="protein sequence ID" value="QQD73398.1"/>
    <property type="molecule type" value="Genomic_DNA"/>
</dbReference>
<keyword evidence="2" id="KW-0874">Quinone</keyword>
<dbReference type="GO" id="GO:0005886">
    <property type="term" value="C:plasma membrane"/>
    <property type="evidence" value="ECO:0007669"/>
    <property type="project" value="UniProtKB-SubCell"/>
</dbReference>
<dbReference type="Pfam" id="PF00499">
    <property type="entry name" value="Oxidored_q3"/>
    <property type="match status" value="1"/>
</dbReference>
<keyword evidence="2" id="KW-0472">Membrane</keyword>
<proteinExistence type="inferred from homology"/>
<comment type="similarity">
    <text evidence="1 2">Belongs to the complex I subunit 6 family.</text>
</comment>
<keyword evidence="2" id="KW-1133">Transmembrane helix</keyword>
<evidence type="ECO:0000313" key="4">
    <source>
        <dbReference type="EMBL" id="OCB03178.1"/>
    </source>
</evidence>
<reference evidence="3" key="1">
    <citation type="submission" date="2014-03" db="EMBL/GenBank/DDBJ databases">
        <authorList>
            <person name="Genoscope - CEA"/>
        </authorList>
    </citation>
    <scope>NUCLEOTIDE SEQUENCE [LARGE SCALE GENOMIC DNA]</scope>
    <source>
        <strain evidence="3">CF27</strain>
    </source>
</reference>
<keyword evidence="8" id="KW-1185">Reference proteome</keyword>
<dbReference type="GO" id="GO:0008137">
    <property type="term" value="F:NADH dehydrogenase (ubiquinone) activity"/>
    <property type="evidence" value="ECO:0007669"/>
    <property type="project" value="UniProtKB-UniRule"/>
</dbReference>
<keyword evidence="2" id="KW-0520">NAD</keyword>
<evidence type="ECO:0000313" key="7">
    <source>
        <dbReference type="Proteomes" id="UP000093129"/>
    </source>
</evidence>
<name>A0A060UKN9_9PROT</name>
<keyword evidence="3" id="KW-0560">Oxidoreductase</keyword>
<accession>A0A060UKN9</accession>
<dbReference type="Gene3D" id="1.20.120.1200">
    <property type="entry name" value="NADH-ubiquinone/plastoquinone oxidoreductase chain 6, subunit NuoJ"/>
    <property type="match status" value="1"/>
</dbReference>
<feature type="transmembrane region" description="Helical" evidence="2">
    <location>
        <begin position="90"/>
        <end position="113"/>
    </location>
</feature>
<dbReference type="GO" id="GO:0016491">
    <property type="term" value="F:oxidoreductase activity"/>
    <property type="evidence" value="ECO:0007669"/>
    <property type="project" value="UniProtKB-KW"/>
</dbReference>
<dbReference type="RefSeq" id="WP_035191386.1">
    <property type="nucleotide sequence ID" value="NZ_CCCS020000007.1"/>
</dbReference>
<dbReference type="EMBL" id="MASQ01000076">
    <property type="protein sequence ID" value="OCB03178.1"/>
    <property type="molecule type" value="Genomic_DNA"/>
</dbReference>
<keyword evidence="2" id="KW-1003">Cell membrane</keyword>
<sequence length="199" mass="21485">MLPVTTILFYVFSAILLGSAALVVTARNPVYATLYLVLAFFNAAALFILLGAEFLGLILILVYVGAVMVLFLFVVMMLDINLARLKEGFLSYLPLGLAIAILGVLELAAVFWISPLGHVPAPAAIPADADNTRALGVLLYTQYLYPFEIAAVILLVAIIAAIALTLRRRAGTKTQNVGAQMAVRAKDRMHLVDLREPKS</sequence>
<evidence type="ECO:0000313" key="8">
    <source>
        <dbReference type="Proteomes" id="UP000193925"/>
    </source>
</evidence>
<feature type="transmembrane region" description="Helical" evidence="2">
    <location>
        <begin position="32"/>
        <end position="52"/>
    </location>
</feature>
<dbReference type="InterPro" id="IPR001457">
    <property type="entry name" value="NADH_UbQ/plastoQ_OxRdtase_su6"/>
</dbReference>
<evidence type="ECO:0000256" key="2">
    <source>
        <dbReference type="RuleBase" id="RU004429"/>
    </source>
</evidence>
<dbReference type="InterPro" id="IPR042106">
    <property type="entry name" value="Nuo/plastoQ_OxRdtase_6_NuoJ"/>
</dbReference>
<dbReference type="PANTHER" id="PTHR33269">
    <property type="entry name" value="NADH-UBIQUINONE OXIDOREDUCTASE CHAIN 6"/>
    <property type="match status" value="1"/>
</dbReference>
<dbReference type="Proteomes" id="UP000093129">
    <property type="component" value="Unassembled WGS sequence"/>
</dbReference>
<evidence type="ECO:0000313" key="3">
    <source>
        <dbReference type="EMBL" id="CDQ09025.1"/>
    </source>
</evidence>
<feature type="transmembrane region" description="Helical" evidence="2">
    <location>
        <begin position="58"/>
        <end position="78"/>
    </location>
</feature>
<dbReference type="EMBL" id="CCCS020000007">
    <property type="protein sequence ID" value="CDQ09025.1"/>
    <property type="molecule type" value="Genomic_DNA"/>
</dbReference>
<evidence type="ECO:0000313" key="9">
    <source>
        <dbReference type="Proteomes" id="UP000595420"/>
    </source>
</evidence>